<accession>A0A0G0VTY1</accession>
<gene>
    <name evidence="1" type="ORF">UU55_C0005G0035</name>
</gene>
<evidence type="ECO:0000313" key="1">
    <source>
        <dbReference type="EMBL" id="KKS03127.1"/>
    </source>
</evidence>
<organism evidence="1 2">
    <name type="scientific">candidate division WWE3 bacterium GW2011_GWC2_41_23</name>
    <dbReference type="NCBI Taxonomy" id="1619123"/>
    <lineage>
        <taxon>Bacteria</taxon>
        <taxon>Katanobacteria</taxon>
    </lineage>
</organism>
<protein>
    <submittedName>
        <fullName evidence="1">Uncharacterized protein</fullName>
    </submittedName>
</protein>
<evidence type="ECO:0000313" key="2">
    <source>
        <dbReference type="Proteomes" id="UP000033947"/>
    </source>
</evidence>
<sequence length="446" mass="51485">MSPKHILTDPCTLVVFTYAPAGLGHLRVTNSLSAGLPKGVKTVLLGSSDKGIEAIHKFISIHVVTRRLMEWFQRGRPQKIFTFFYRKYLRSYSDEMKRKIEEIFEQQVDIPKKVVIVATHFGLAHKIAKVKKEIEKKTGAKIILVVQVTDDTPQYIWYVPGADVIFVPSRRTMLELKEYALKSNLEKVKIEVLPYPVNPLLSKKLSSKDYDKRIRQVSEGTGEVIDFCMPVPGAAVGMDFLHHLIPQLQSKYSRFRFHIVCKEVPFTRRFLEEVRTFPNVQLHTSKHDREIVDVYDKIYEENVISFEVTKPSEQAFKALYDFDMRGGSVLLFSNPVGRQERDNLDFLRRHGLIFDQKITQRLWSYADDGKSMSGVMKKSLMTECNALRCFQLPFGSQRAANFIWWCLKNRVFECMISNYSNAAANSDFETRSNGVEQFWSKVSLLV</sequence>
<name>A0A0G0VTY1_UNCKA</name>
<dbReference type="EMBL" id="LCBB01000005">
    <property type="protein sequence ID" value="KKS03127.1"/>
    <property type="molecule type" value="Genomic_DNA"/>
</dbReference>
<dbReference type="AlphaFoldDB" id="A0A0G0VTY1"/>
<proteinExistence type="predicted"/>
<reference evidence="1 2" key="1">
    <citation type="journal article" date="2015" name="Nature">
        <title>rRNA introns, odd ribosomes, and small enigmatic genomes across a large radiation of phyla.</title>
        <authorList>
            <person name="Brown C.T."/>
            <person name="Hug L.A."/>
            <person name="Thomas B.C."/>
            <person name="Sharon I."/>
            <person name="Castelle C.J."/>
            <person name="Singh A."/>
            <person name="Wilkins M.J."/>
            <person name="Williams K.H."/>
            <person name="Banfield J.F."/>
        </authorList>
    </citation>
    <scope>NUCLEOTIDE SEQUENCE [LARGE SCALE GENOMIC DNA]</scope>
</reference>
<dbReference type="Proteomes" id="UP000033947">
    <property type="component" value="Unassembled WGS sequence"/>
</dbReference>
<comment type="caution">
    <text evidence="1">The sequence shown here is derived from an EMBL/GenBank/DDBJ whole genome shotgun (WGS) entry which is preliminary data.</text>
</comment>